<feature type="region of interest" description="Disordered" evidence="6">
    <location>
        <begin position="1"/>
        <end position="28"/>
    </location>
</feature>
<feature type="compositionally biased region" description="Basic and acidic residues" evidence="6">
    <location>
        <begin position="1"/>
        <end position="14"/>
    </location>
</feature>
<feature type="domain" description="Tyrosinase copper-binding" evidence="7">
    <location>
        <begin position="287"/>
        <end position="298"/>
    </location>
</feature>
<comment type="cofactor">
    <cofactor evidence="1">
        <name>Cu(2+)</name>
        <dbReference type="ChEBI" id="CHEBI:29036"/>
    </cofactor>
</comment>
<sequence>MALRNSRDRVKPSKDAGNGQRRGELHAEGRFPDRDDFNLMKVDWGAGRQLDPELLALRFARLLRDVGSVPDRPVSDSSWIFDAGVDDVDTSKVAAQLWSPLMDSQLRWSMKVEDGLTAIARAVARTRWDHRRLSETERSRFNGALQAAYASGRYQGWADVHSDMSHRMHTMEHAGGPVGTQRFLPWHRTYVYALEQTLRTYEPNLRIPYWDYANDHDRPDWVWQPPNVQRGTPGARGGSLPTQATVDGILLKQTYTDFTLGLEFDAHNDVHNWCNGTITDPVTAAKDPIFWLLHANVDRIWDRWQLTHSGTPNLVGADAALDPFRYVVPASVADIAILGYMYI</sequence>
<evidence type="ECO:0000256" key="6">
    <source>
        <dbReference type="SAM" id="MobiDB-lite"/>
    </source>
</evidence>
<dbReference type="Gene3D" id="1.10.1280.10">
    <property type="entry name" value="Di-copper center containing domain from catechol oxidase"/>
    <property type="match status" value="2"/>
</dbReference>
<evidence type="ECO:0000256" key="3">
    <source>
        <dbReference type="ARBA" id="ARBA00022723"/>
    </source>
</evidence>
<dbReference type="Pfam" id="PF00264">
    <property type="entry name" value="Tyrosinase"/>
    <property type="match status" value="2"/>
</dbReference>
<dbReference type="SUPFAM" id="SSF48056">
    <property type="entry name" value="Di-copper centre-containing domain"/>
    <property type="match status" value="1"/>
</dbReference>
<organism evidence="8 9">
    <name type="scientific">Kitasatospora atroaurantiaca</name>
    <dbReference type="NCBI Taxonomy" id="285545"/>
    <lineage>
        <taxon>Bacteria</taxon>
        <taxon>Bacillati</taxon>
        <taxon>Actinomycetota</taxon>
        <taxon>Actinomycetes</taxon>
        <taxon>Kitasatosporales</taxon>
        <taxon>Streptomycetaceae</taxon>
        <taxon>Kitasatospora</taxon>
    </lineage>
</organism>
<dbReference type="GO" id="GO:0016491">
    <property type="term" value="F:oxidoreductase activity"/>
    <property type="evidence" value="ECO:0007669"/>
    <property type="project" value="UniProtKB-KW"/>
</dbReference>
<reference evidence="8 9" key="1">
    <citation type="submission" date="2019-06" db="EMBL/GenBank/DDBJ databases">
        <title>Sequencing the genomes of 1000 actinobacteria strains.</title>
        <authorList>
            <person name="Klenk H.-P."/>
        </authorList>
    </citation>
    <scope>NUCLEOTIDE SEQUENCE [LARGE SCALE GENOMIC DNA]</scope>
    <source>
        <strain evidence="8 9">DSM 41649</strain>
    </source>
</reference>
<evidence type="ECO:0000256" key="4">
    <source>
        <dbReference type="ARBA" id="ARBA00023002"/>
    </source>
</evidence>
<dbReference type="InterPro" id="IPR002227">
    <property type="entry name" value="Tyrosinase_Cu-bd"/>
</dbReference>
<evidence type="ECO:0000256" key="2">
    <source>
        <dbReference type="ARBA" id="ARBA00009928"/>
    </source>
</evidence>
<evidence type="ECO:0000313" key="8">
    <source>
        <dbReference type="EMBL" id="TWE21752.1"/>
    </source>
</evidence>
<keyword evidence="9" id="KW-1185">Reference proteome</keyword>
<name>A0A561F1Q0_9ACTN</name>
<dbReference type="PANTHER" id="PTHR11474:SF126">
    <property type="entry name" value="TYROSINASE-LIKE PROTEIN TYR-1-RELATED"/>
    <property type="match status" value="1"/>
</dbReference>
<keyword evidence="3" id="KW-0479">Metal-binding</keyword>
<dbReference type="PANTHER" id="PTHR11474">
    <property type="entry name" value="TYROSINASE FAMILY MEMBER"/>
    <property type="match status" value="1"/>
</dbReference>
<dbReference type="InterPro" id="IPR008922">
    <property type="entry name" value="Di-copper_centre_dom_sf"/>
</dbReference>
<evidence type="ECO:0000256" key="1">
    <source>
        <dbReference type="ARBA" id="ARBA00001973"/>
    </source>
</evidence>
<dbReference type="AlphaFoldDB" id="A0A561F1Q0"/>
<dbReference type="InterPro" id="IPR050316">
    <property type="entry name" value="Tyrosinase/Hemocyanin"/>
</dbReference>
<dbReference type="RefSeq" id="WP_342791871.1">
    <property type="nucleotide sequence ID" value="NZ_VIVR01000001.1"/>
</dbReference>
<comment type="caution">
    <text evidence="8">The sequence shown here is derived from an EMBL/GenBank/DDBJ whole genome shotgun (WGS) entry which is preliminary data.</text>
</comment>
<dbReference type="GO" id="GO:0046872">
    <property type="term" value="F:metal ion binding"/>
    <property type="evidence" value="ECO:0007669"/>
    <property type="project" value="UniProtKB-KW"/>
</dbReference>
<gene>
    <name evidence="8" type="ORF">FB465_6966</name>
</gene>
<dbReference type="PROSITE" id="PS00498">
    <property type="entry name" value="TYROSINASE_2"/>
    <property type="match status" value="1"/>
</dbReference>
<evidence type="ECO:0000256" key="5">
    <source>
        <dbReference type="ARBA" id="ARBA00023008"/>
    </source>
</evidence>
<protein>
    <submittedName>
        <fullName evidence="8">Common central domain of tyrosinase</fullName>
    </submittedName>
</protein>
<evidence type="ECO:0000313" key="9">
    <source>
        <dbReference type="Proteomes" id="UP000318416"/>
    </source>
</evidence>
<keyword evidence="5" id="KW-0186">Copper</keyword>
<dbReference type="Proteomes" id="UP000318416">
    <property type="component" value="Unassembled WGS sequence"/>
</dbReference>
<keyword evidence="4" id="KW-0560">Oxidoreductase</keyword>
<proteinExistence type="inferred from homology"/>
<comment type="similarity">
    <text evidence="2">Belongs to the tyrosinase family.</text>
</comment>
<accession>A0A561F1Q0</accession>
<evidence type="ECO:0000259" key="7">
    <source>
        <dbReference type="PROSITE" id="PS00498"/>
    </source>
</evidence>
<dbReference type="EMBL" id="VIVR01000001">
    <property type="protein sequence ID" value="TWE21752.1"/>
    <property type="molecule type" value="Genomic_DNA"/>
</dbReference>